<keyword evidence="2" id="KW-0732">Signal</keyword>
<evidence type="ECO:0000313" key="6">
    <source>
        <dbReference type="Proteomes" id="UP001059380"/>
    </source>
</evidence>
<dbReference type="InterPro" id="IPR050361">
    <property type="entry name" value="MPP/UQCRC_Complex"/>
</dbReference>
<dbReference type="KEGG" id="orp:MOP44_13160"/>
<dbReference type="EMBL" id="CP093313">
    <property type="protein sequence ID" value="UWZ86866.1"/>
    <property type="molecule type" value="Genomic_DNA"/>
</dbReference>
<dbReference type="InterPro" id="IPR011765">
    <property type="entry name" value="Pept_M16_N"/>
</dbReference>
<feature type="domain" description="Peptidase M16 C-terminal" evidence="4">
    <location>
        <begin position="668"/>
        <end position="844"/>
    </location>
</feature>
<dbReference type="Proteomes" id="UP001059380">
    <property type="component" value="Chromosome"/>
</dbReference>
<feature type="domain" description="Peptidase M16 N-terminal" evidence="3">
    <location>
        <begin position="48"/>
        <end position="184"/>
    </location>
</feature>
<reference evidence="5" key="1">
    <citation type="submission" date="2021-04" db="EMBL/GenBank/DDBJ databases">
        <title>Phylogenetic analysis of Acidobacteriaceae.</title>
        <authorList>
            <person name="Qiu L."/>
            <person name="Zhang Q."/>
        </authorList>
    </citation>
    <scope>NUCLEOTIDE SEQUENCE</scope>
    <source>
        <strain evidence="5">DSM 25168</strain>
    </source>
</reference>
<dbReference type="Pfam" id="PF00675">
    <property type="entry name" value="Peptidase_M16"/>
    <property type="match status" value="2"/>
</dbReference>
<evidence type="ECO:0000256" key="1">
    <source>
        <dbReference type="SAM" id="MobiDB-lite"/>
    </source>
</evidence>
<evidence type="ECO:0000259" key="4">
    <source>
        <dbReference type="Pfam" id="PF05193"/>
    </source>
</evidence>
<dbReference type="SUPFAM" id="SSF63411">
    <property type="entry name" value="LuxS/MPP-like metallohydrolase"/>
    <property type="match status" value="4"/>
</dbReference>
<dbReference type="Pfam" id="PF05193">
    <property type="entry name" value="Peptidase_M16_C"/>
    <property type="match status" value="2"/>
</dbReference>
<organism evidence="5 6">
    <name type="scientific">Occallatibacter riparius</name>
    <dbReference type="NCBI Taxonomy" id="1002689"/>
    <lineage>
        <taxon>Bacteria</taxon>
        <taxon>Pseudomonadati</taxon>
        <taxon>Acidobacteriota</taxon>
        <taxon>Terriglobia</taxon>
        <taxon>Terriglobales</taxon>
        <taxon>Acidobacteriaceae</taxon>
        <taxon>Occallatibacter</taxon>
    </lineage>
</organism>
<feature type="domain" description="Peptidase M16 N-terminal" evidence="3">
    <location>
        <begin position="515"/>
        <end position="639"/>
    </location>
</feature>
<feature type="compositionally biased region" description="Polar residues" evidence="1">
    <location>
        <begin position="935"/>
        <end position="946"/>
    </location>
</feature>
<protein>
    <submittedName>
        <fullName evidence="5">Insulinase family protein</fullName>
    </submittedName>
</protein>
<accession>A0A9J7BXW8</accession>
<dbReference type="InterPro" id="IPR011249">
    <property type="entry name" value="Metalloenz_LuxS/M16"/>
</dbReference>
<gene>
    <name evidence="5" type="ORF">MOP44_13160</name>
</gene>
<evidence type="ECO:0000256" key="2">
    <source>
        <dbReference type="SAM" id="SignalP"/>
    </source>
</evidence>
<feature type="domain" description="Peptidase M16 C-terminal" evidence="4">
    <location>
        <begin position="208"/>
        <end position="380"/>
    </location>
</feature>
<dbReference type="AlphaFoldDB" id="A0A9J7BXW8"/>
<proteinExistence type="predicted"/>
<name>A0A9J7BXW8_9BACT</name>
<dbReference type="PANTHER" id="PTHR11851:SF224">
    <property type="entry name" value="PROCESSING PROTEASE"/>
    <property type="match status" value="1"/>
</dbReference>
<dbReference type="RefSeq" id="WP_260796503.1">
    <property type="nucleotide sequence ID" value="NZ_CP093313.1"/>
</dbReference>
<keyword evidence="6" id="KW-1185">Reference proteome</keyword>
<feature type="region of interest" description="Disordered" evidence="1">
    <location>
        <begin position="925"/>
        <end position="946"/>
    </location>
</feature>
<feature type="chain" id="PRO_5039897585" evidence="2">
    <location>
        <begin position="27"/>
        <end position="946"/>
    </location>
</feature>
<dbReference type="GO" id="GO:0046872">
    <property type="term" value="F:metal ion binding"/>
    <property type="evidence" value="ECO:0007669"/>
    <property type="project" value="InterPro"/>
</dbReference>
<dbReference type="Gene3D" id="3.30.830.10">
    <property type="entry name" value="Metalloenzyme, LuxS/M16 peptidase-like"/>
    <property type="match status" value="4"/>
</dbReference>
<dbReference type="InterPro" id="IPR007863">
    <property type="entry name" value="Peptidase_M16_C"/>
</dbReference>
<sequence>MRKHSPQFFCALGVLILAGLSLNAGAQVQHKLPEIKYEKYTLPNGLTVITHEDHRLPLVAVDLWYHVGPLNERPGRTGFAHLFEHMMFEGSEHVGEKAHIKYVQSAGATDVNGTTNFDRTNYFETMPSNQLELALWLESDRMGFLMEGLDREKLTNQRDVVRNERRQGEGRPYYVAEEALYHALLPKEHPYYGDVIGSHQDIESARIADVRDFHQRYYTPNNASIAIAGDFDAAKLKELLTKYFGPIPAGPKVDPVTTKTPPITAQKRVTVTDTVKLPQISIAWLTPPAFTQDAYNVDAAMFALGGAKASRLDTALVYKSQTAQSVTCYSNAQKLTGITECSITAKPGVKLQDLEATFWSELDRLQKEGPTAEEVEAAKALNLTQKISGLQRLGGFGGVADTLNEYNQYMGDPGFLAKDVAMAEAVTVASTKDAAVKYFSKDAAVVVSCVPGEKKLEDVPRSPADTDADVKITNPYTPEFEKAQEWRKNKPAAGSAPEIHLPVPTEFSLDNGLKVLLVEGHALPVVTAALVSRAGSENNRPTKAGLATLTSEIMSDGTQSRNLEKLAQDEERIGARVAVNAGMDSGAVSMSLLATHADEGMDILADIAQHPAFRAEDVERRTKQRLVRISQETDNVQSMAFRVGPKLVFGETPYGLAANGTAESVKGLTASDISTFYADHYGPNDSVLVLAGDVTRAEAERLAKKYFGGWTSHAAEPPSIPAPPAPASTHVVIVDKPGAPQTALMAFGAGVSAYSPDTDVLTVLNYTLGGSFGSRINMNLREQHGYTYGARSSFTGYRDGGFFFSGGLVRTDVTAAAAKELMLEIRNFPGKPSTAEELAAAKEASIRSLPGRFETTSAIADATSGIFVYNRPLDYFAKLPAKYEAITEGDIARAAKQYLHPDQLVIVTAGDRSKIEPGLKDAGLGPIEVRDLNGNPVSSTGAAAEQ</sequence>
<dbReference type="PANTHER" id="PTHR11851">
    <property type="entry name" value="METALLOPROTEASE"/>
    <property type="match status" value="1"/>
</dbReference>
<evidence type="ECO:0000259" key="3">
    <source>
        <dbReference type="Pfam" id="PF00675"/>
    </source>
</evidence>
<feature type="signal peptide" evidence="2">
    <location>
        <begin position="1"/>
        <end position="26"/>
    </location>
</feature>
<evidence type="ECO:0000313" key="5">
    <source>
        <dbReference type="EMBL" id="UWZ86866.1"/>
    </source>
</evidence>